<reference evidence="2 3" key="1">
    <citation type="submission" date="2014-03" db="EMBL/GenBank/DDBJ databases">
        <title>Draft Genome Sequence of Actibacterium mucosum KCTC 23349, a Marine Alphaproteobacterium with Complex Ionic Requirements Isolated from Mediterranean Seawater at Malvarrosa Beach, Valencia, Spain.</title>
        <authorList>
            <person name="Arahal D.R."/>
            <person name="Shao Z."/>
            <person name="Lai Q."/>
            <person name="Pujalte M.J."/>
        </authorList>
    </citation>
    <scope>NUCLEOTIDE SEQUENCE [LARGE SCALE GENOMIC DNA]</scope>
    <source>
        <strain evidence="2 3">KCTC 23349</strain>
    </source>
</reference>
<proteinExistence type="predicted"/>
<dbReference type="AlphaFoldDB" id="A0A037ZL08"/>
<evidence type="ECO:0008006" key="4">
    <source>
        <dbReference type="Google" id="ProtNLM"/>
    </source>
</evidence>
<evidence type="ECO:0000256" key="1">
    <source>
        <dbReference type="SAM" id="MobiDB-lite"/>
    </source>
</evidence>
<evidence type="ECO:0000313" key="3">
    <source>
        <dbReference type="Proteomes" id="UP000026249"/>
    </source>
</evidence>
<keyword evidence="3" id="KW-1185">Reference proteome</keyword>
<name>A0A037ZL08_9RHOB</name>
<feature type="compositionally biased region" description="Basic and acidic residues" evidence="1">
    <location>
        <begin position="1"/>
        <end position="22"/>
    </location>
</feature>
<gene>
    <name evidence="2" type="ORF">ACMU_12470</name>
</gene>
<dbReference type="EMBL" id="JFKE01000004">
    <property type="protein sequence ID" value="KAJ55501.1"/>
    <property type="molecule type" value="Genomic_DNA"/>
</dbReference>
<comment type="caution">
    <text evidence="2">The sequence shown here is derived from an EMBL/GenBank/DDBJ whole genome shotgun (WGS) entry which is preliminary data.</text>
</comment>
<sequence length="340" mass="38350">MAEEKGRAPNTKHDHPRPEQTEMPKPAKPRGQLAHSEWYAQLEKLGADHGGFDRLGDAHCALYLEDSPTLLVTFECGENVRARAKGRPMGWTIAEEAGWSQLSLIAEGSTWFRSPQVYGYFDELVDDGFFDDFERVVFFGAGDCGYAAAAFSVAAPGSTVVLVNPQATLDPRVTEWDPRFTAHRRISFTDRYGYAPDMLEASERAYVMYDPEATFDAMHTALFTRKNVTKLRCRHLGPKLADELDRMGVLSEVIDAACEGMLTDQVFHRLFRTRRDNPRYLRRLLDKTETAGHPYLAAMLCRNVISRHRAPRFRRRLNELQETLAAEGRALPPLGKEAGA</sequence>
<dbReference type="STRING" id="1454373.ACMU_12470"/>
<feature type="region of interest" description="Disordered" evidence="1">
    <location>
        <begin position="1"/>
        <end position="33"/>
    </location>
</feature>
<protein>
    <recommendedName>
        <fullName evidence="4">Phosphoadenosine phosphosulfate reductase</fullName>
    </recommendedName>
</protein>
<accession>A0A037ZL08</accession>
<evidence type="ECO:0000313" key="2">
    <source>
        <dbReference type="EMBL" id="KAJ55501.1"/>
    </source>
</evidence>
<organism evidence="2 3">
    <name type="scientific">Actibacterium mucosum KCTC 23349</name>
    <dbReference type="NCBI Taxonomy" id="1454373"/>
    <lineage>
        <taxon>Bacteria</taxon>
        <taxon>Pseudomonadati</taxon>
        <taxon>Pseudomonadota</taxon>
        <taxon>Alphaproteobacteria</taxon>
        <taxon>Rhodobacterales</taxon>
        <taxon>Roseobacteraceae</taxon>
        <taxon>Actibacterium</taxon>
    </lineage>
</organism>
<dbReference type="Proteomes" id="UP000026249">
    <property type="component" value="Unassembled WGS sequence"/>
</dbReference>